<organism evidence="2">
    <name type="scientific">Schaalia odontolytica</name>
    <dbReference type="NCBI Taxonomy" id="1660"/>
    <lineage>
        <taxon>Bacteria</taxon>
        <taxon>Bacillati</taxon>
        <taxon>Actinomycetota</taxon>
        <taxon>Actinomycetes</taxon>
        <taxon>Actinomycetales</taxon>
        <taxon>Actinomycetaceae</taxon>
        <taxon>Schaalia</taxon>
    </lineage>
</organism>
<feature type="domain" description="DUF5926" evidence="1">
    <location>
        <begin position="29"/>
        <end position="293"/>
    </location>
</feature>
<accession>A0A6N2RR19</accession>
<gene>
    <name evidence="2" type="ORF">AOLFYP35_00479</name>
</gene>
<sequence length="293" mass="31710">MGKASRRKKVAVSADRPAYRPPIPFVERPFEGLPNEVELVAMREIIPCATLSGRTTEEHGGADFDIVTLLPDGHPAMIRPDGHILVGLQTRSNSGDLSHDVAAALLAALQAQSDGVDGVIDIDVREPAPRLQDIVDPKAFGDMEIVADFGYWFDPNQELTPEMRDALEQNRADVVPTAAVPGTEGMYWCEMNRNFVRYVSAAPEHKLFDALARLQAAGNARLGEGSRFVGAFRACGLAIPVFELAEGASAEDVAADAKALAENVEKALKETTPLSADERRARQGLVSRQVTIR</sequence>
<dbReference type="EMBL" id="CACRSM010000002">
    <property type="protein sequence ID" value="VYS83262.1"/>
    <property type="molecule type" value="Genomic_DNA"/>
</dbReference>
<reference evidence="2" key="1">
    <citation type="submission" date="2019-11" db="EMBL/GenBank/DDBJ databases">
        <authorList>
            <person name="Feng L."/>
        </authorList>
    </citation>
    <scope>NUCLEOTIDE SEQUENCE</scope>
    <source>
        <strain evidence="2">AodontolyticusLFYP35</strain>
    </source>
</reference>
<dbReference type="AlphaFoldDB" id="A0A6N2RR19"/>
<dbReference type="InterPro" id="IPR045970">
    <property type="entry name" value="DUF5926"/>
</dbReference>
<evidence type="ECO:0000313" key="2">
    <source>
        <dbReference type="EMBL" id="VYS83262.1"/>
    </source>
</evidence>
<proteinExistence type="predicted"/>
<name>A0A6N2RR19_9ACTO</name>
<dbReference type="Pfam" id="PF19348">
    <property type="entry name" value="DUF5926"/>
    <property type="match status" value="1"/>
</dbReference>
<evidence type="ECO:0000259" key="1">
    <source>
        <dbReference type="Pfam" id="PF19348"/>
    </source>
</evidence>
<protein>
    <recommendedName>
        <fullName evidence="1">DUF5926 domain-containing protein</fullName>
    </recommendedName>
</protein>